<protein>
    <submittedName>
        <fullName evidence="2">Uncharacterized protein</fullName>
    </submittedName>
</protein>
<sequence length="211" mass="22476">MNGSGSVKMTKSNTTVEVAPSEPLLSKTVSSASLQFPLPQCSRPIISQNLLSKLVPSLPVPATESELSSTFPKPLPQRSCFITSSQAPLSNLIPSLSPDAAESELSSTTFKPLPQRSRPITTQAPLSELIPSSSPLTTESELPSTPSKPLFSCLMPSLSVPAAKSKVSSAFSKPLPRHSHRQSQSLSVFSNQMLNIKVSNSFGILENMSEL</sequence>
<dbReference type="AlphaFoldDB" id="A0A4Y2IK41"/>
<feature type="compositionally biased region" description="Low complexity" evidence="1">
    <location>
        <begin position="125"/>
        <end position="136"/>
    </location>
</feature>
<gene>
    <name evidence="2" type="ORF">AVEN_201950_1</name>
</gene>
<organism evidence="2 3">
    <name type="scientific">Araneus ventricosus</name>
    <name type="common">Orbweaver spider</name>
    <name type="synonym">Epeira ventricosa</name>
    <dbReference type="NCBI Taxonomy" id="182803"/>
    <lineage>
        <taxon>Eukaryota</taxon>
        <taxon>Metazoa</taxon>
        <taxon>Ecdysozoa</taxon>
        <taxon>Arthropoda</taxon>
        <taxon>Chelicerata</taxon>
        <taxon>Arachnida</taxon>
        <taxon>Araneae</taxon>
        <taxon>Araneomorphae</taxon>
        <taxon>Entelegynae</taxon>
        <taxon>Araneoidea</taxon>
        <taxon>Araneidae</taxon>
        <taxon>Araneus</taxon>
    </lineage>
</organism>
<dbReference type="Proteomes" id="UP000499080">
    <property type="component" value="Unassembled WGS sequence"/>
</dbReference>
<proteinExistence type="predicted"/>
<reference evidence="2 3" key="1">
    <citation type="journal article" date="2019" name="Sci. Rep.">
        <title>Orb-weaving spider Araneus ventricosus genome elucidates the spidroin gene catalogue.</title>
        <authorList>
            <person name="Kono N."/>
            <person name="Nakamura H."/>
            <person name="Ohtoshi R."/>
            <person name="Moran D.A.P."/>
            <person name="Shinohara A."/>
            <person name="Yoshida Y."/>
            <person name="Fujiwara M."/>
            <person name="Mori M."/>
            <person name="Tomita M."/>
            <person name="Arakawa K."/>
        </authorList>
    </citation>
    <scope>NUCLEOTIDE SEQUENCE [LARGE SCALE GENOMIC DNA]</scope>
</reference>
<evidence type="ECO:0000256" key="1">
    <source>
        <dbReference type="SAM" id="MobiDB-lite"/>
    </source>
</evidence>
<dbReference type="EMBL" id="BGPR01107026">
    <property type="protein sequence ID" value="GBM78181.1"/>
    <property type="molecule type" value="Genomic_DNA"/>
</dbReference>
<name>A0A4Y2IK41_ARAVE</name>
<keyword evidence="3" id="KW-1185">Reference proteome</keyword>
<evidence type="ECO:0000313" key="2">
    <source>
        <dbReference type="EMBL" id="GBM78181.1"/>
    </source>
</evidence>
<feature type="region of interest" description="Disordered" evidence="1">
    <location>
        <begin position="103"/>
        <end position="144"/>
    </location>
</feature>
<accession>A0A4Y2IK41</accession>
<comment type="caution">
    <text evidence="2">The sequence shown here is derived from an EMBL/GenBank/DDBJ whole genome shotgun (WGS) entry which is preliminary data.</text>
</comment>
<evidence type="ECO:0000313" key="3">
    <source>
        <dbReference type="Proteomes" id="UP000499080"/>
    </source>
</evidence>